<dbReference type="EMBL" id="ML210456">
    <property type="protein sequence ID" value="TFK17858.1"/>
    <property type="molecule type" value="Genomic_DNA"/>
</dbReference>
<sequence length="300" mass="33574">MSTSIPPLLSLVQPLSTNLLPSRRKAPLSHSGTENVPPIGSTGCDLSKLKGLNRLWVTLIRDGLGVRPYPKRKTVQLFRQHQSPPCPNQLEEERLAAATQASCEEYQWWKKKHDKKINKALLKLEGLVWSFSDSVGKLRGACNELRQFVSTECLEDDDNSDGEDSDIQVGDDGADGTIADLSGAPDSNHITVTELTTEDSAKRQSDDYARLSDGEEGCHWVDQMDDEQFEKEFGARYRREEFMYDEDNATCKFDAFVPAPAIITTFIIESRAHPSRTSPTFLYFLGCQATTWSKCAGNEY</sequence>
<feature type="region of interest" description="Disordered" evidence="1">
    <location>
        <begin position="154"/>
        <end position="174"/>
    </location>
</feature>
<protein>
    <submittedName>
        <fullName evidence="2">Uncharacterized protein</fullName>
    </submittedName>
</protein>
<dbReference type="Proteomes" id="UP000307440">
    <property type="component" value="Unassembled WGS sequence"/>
</dbReference>
<evidence type="ECO:0000313" key="2">
    <source>
        <dbReference type="EMBL" id="TFK17858.1"/>
    </source>
</evidence>
<accession>A0A5C3KD55</accession>
<proteinExistence type="predicted"/>
<feature type="compositionally biased region" description="Acidic residues" evidence="1">
    <location>
        <begin position="154"/>
        <end position="166"/>
    </location>
</feature>
<name>A0A5C3KD55_COPMA</name>
<gene>
    <name evidence="2" type="ORF">FA15DRAFT_732966</name>
</gene>
<keyword evidence="3" id="KW-1185">Reference proteome</keyword>
<reference evidence="2 3" key="1">
    <citation type="journal article" date="2019" name="Nat. Ecol. Evol.">
        <title>Megaphylogeny resolves global patterns of mushroom evolution.</title>
        <authorList>
            <person name="Varga T."/>
            <person name="Krizsan K."/>
            <person name="Foldi C."/>
            <person name="Dima B."/>
            <person name="Sanchez-Garcia M."/>
            <person name="Sanchez-Ramirez S."/>
            <person name="Szollosi G.J."/>
            <person name="Szarkandi J.G."/>
            <person name="Papp V."/>
            <person name="Albert L."/>
            <person name="Andreopoulos W."/>
            <person name="Angelini C."/>
            <person name="Antonin V."/>
            <person name="Barry K.W."/>
            <person name="Bougher N.L."/>
            <person name="Buchanan P."/>
            <person name="Buyck B."/>
            <person name="Bense V."/>
            <person name="Catcheside P."/>
            <person name="Chovatia M."/>
            <person name="Cooper J."/>
            <person name="Damon W."/>
            <person name="Desjardin D."/>
            <person name="Finy P."/>
            <person name="Geml J."/>
            <person name="Haridas S."/>
            <person name="Hughes K."/>
            <person name="Justo A."/>
            <person name="Karasinski D."/>
            <person name="Kautmanova I."/>
            <person name="Kiss B."/>
            <person name="Kocsube S."/>
            <person name="Kotiranta H."/>
            <person name="LaButti K.M."/>
            <person name="Lechner B.E."/>
            <person name="Liimatainen K."/>
            <person name="Lipzen A."/>
            <person name="Lukacs Z."/>
            <person name="Mihaltcheva S."/>
            <person name="Morgado L.N."/>
            <person name="Niskanen T."/>
            <person name="Noordeloos M.E."/>
            <person name="Ohm R.A."/>
            <person name="Ortiz-Santana B."/>
            <person name="Ovrebo C."/>
            <person name="Racz N."/>
            <person name="Riley R."/>
            <person name="Savchenko A."/>
            <person name="Shiryaev A."/>
            <person name="Soop K."/>
            <person name="Spirin V."/>
            <person name="Szebenyi C."/>
            <person name="Tomsovsky M."/>
            <person name="Tulloss R.E."/>
            <person name="Uehling J."/>
            <person name="Grigoriev I.V."/>
            <person name="Vagvolgyi C."/>
            <person name="Papp T."/>
            <person name="Martin F.M."/>
            <person name="Miettinen O."/>
            <person name="Hibbett D.S."/>
            <person name="Nagy L.G."/>
        </authorList>
    </citation>
    <scope>NUCLEOTIDE SEQUENCE [LARGE SCALE GENOMIC DNA]</scope>
    <source>
        <strain evidence="2 3">CBS 121175</strain>
    </source>
</reference>
<organism evidence="2 3">
    <name type="scientific">Coprinopsis marcescibilis</name>
    <name type="common">Agaric fungus</name>
    <name type="synonym">Psathyrella marcescibilis</name>
    <dbReference type="NCBI Taxonomy" id="230819"/>
    <lineage>
        <taxon>Eukaryota</taxon>
        <taxon>Fungi</taxon>
        <taxon>Dikarya</taxon>
        <taxon>Basidiomycota</taxon>
        <taxon>Agaricomycotina</taxon>
        <taxon>Agaricomycetes</taxon>
        <taxon>Agaricomycetidae</taxon>
        <taxon>Agaricales</taxon>
        <taxon>Agaricineae</taxon>
        <taxon>Psathyrellaceae</taxon>
        <taxon>Coprinopsis</taxon>
    </lineage>
</organism>
<evidence type="ECO:0000313" key="3">
    <source>
        <dbReference type="Proteomes" id="UP000307440"/>
    </source>
</evidence>
<evidence type="ECO:0000256" key="1">
    <source>
        <dbReference type="SAM" id="MobiDB-lite"/>
    </source>
</evidence>
<dbReference type="AlphaFoldDB" id="A0A5C3KD55"/>